<name>A0A016TJX2_9BILA</name>
<evidence type="ECO:0000256" key="1">
    <source>
        <dbReference type="SAM" id="SignalP"/>
    </source>
</evidence>
<keyword evidence="1" id="KW-0732">Signal</keyword>
<organism evidence="2 3">
    <name type="scientific">Ancylostoma ceylanicum</name>
    <dbReference type="NCBI Taxonomy" id="53326"/>
    <lineage>
        <taxon>Eukaryota</taxon>
        <taxon>Metazoa</taxon>
        <taxon>Ecdysozoa</taxon>
        <taxon>Nematoda</taxon>
        <taxon>Chromadorea</taxon>
        <taxon>Rhabditida</taxon>
        <taxon>Rhabditina</taxon>
        <taxon>Rhabditomorpha</taxon>
        <taxon>Strongyloidea</taxon>
        <taxon>Ancylostomatidae</taxon>
        <taxon>Ancylostomatinae</taxon>
        <taxon>Ancylostoma</taxon>
    </lineage>
</organism>
<feature type="chain" id="PRO_5001491164" evidence="1">
    <location>
        <begin position="31"/>
        <end position="143"/>
    </location>
</feature>
<comment type="caution">
    <text evidence="2">The sequence shown here is derived from an EMBL/GenBank/DDBJ whole genome shotgun (WGS) entry which is preliminary data.</text>
</comment>
<reference evidence="3" key="1">
    <citation type="journal article" date="2015" name="Nat. Genet.">
        <title>The genome and transcriptome of the zoonotic hookworm Ancylostoma ceylanicum identify infection-specific gene families.</title>
        <authorList>
            <person name="Schwarz E.M."/>
            <person name="Hu Y."/>
            <person name="Antoshechkin I."/>
            <person name="Miller M.M."/>
            <person name="Sternberg P.W."/>
            <person name="Aroian R.V."/>
        </authorList>
    </citation>
    <scope>NUCLEOTIDE SEQUENCE</scope>
    <source>
        <strain evidence="3">HY135</strain>
    </source>
</reference>
<sequence>MRGQRIHQNMIKLSLIAVAVASLLPALGEGKPVVFVPPQCLPSGHLDRNTIESGVITPINERRLKLPKGEQKNGLDGGLLPPATNMTLLAEQTVRSELSPLGCSYFGRVYSGENPLRKHSTEVNREAAVMVKTLIDRPIMNLS</sequence>
<feature type="signal peptide" evidence="1">
    <location>
        <begin position="1"/>
        <end position="30"/>
    </location>
</feature>
<dbReference type="AlphaFoldDB" id="A0A016TJX2"/>
<protein>
    <submittedName>
        <fullName evidence="2">Uncharacterized protein</fullName>
    </submittedName>
</protein>
<evidence type="ECO:0000313" key="3">
    <source>
        <dbReference type="Proteomes" id="UP000024635"/>
    </source>
</evidence>
<evidence type="ECO:0000313" key="2">
    <source>
        <dbReference type="EMBL" id="EYC03289.1"/>
    </source>
</evidence>
<proteinExistence type="predicted"/>
<dbReference type="Proteomes" id="UP000024635">
    <property type="component" value="Unassembled WGS sequence"/>
</dbReference>
<keyword evidence="3" id="KW-1185">Reference proteome</keyword>
<gene>
    <name evidence="2" type="primary">Acey_s0095.g2854</name>
    <name evidence="2" type="ORF">Y032_0095g2854</name>
</gene>
<accession>A0A016TJX2</accession>
<dbReference type="EMBL" id="JARK01001431">
    <property type="protein sequence ID" value="EYC03289.1"/>
    <property type="molecule type" value="Genomic_DNA"/>
</dbReference>